<dbReference type="InterPro" id="IPR050309">
    <property type="entry name" value="Type-B_Carboxylest/Lipase"/>
</dbReference>
<dbReference type="Gene3D" id="3.40.50.1820">
    <property type="entry name" value="alpha/beta hydrolase"/>
    <property type="match status" value="1"/>
</dbReference>
<dbReference type="EMBL" id="JAACJL010000058">
    <property type="protein sequence ID" value="KAF4610954.1"/>
    <property type="molecule type" value="Genomic_DNA"/>
</dbReference>
<dbReference type="AlphaFoldDB" id="A0A8H4QH18"/>
<feature type="signal peptide" evidence="3">
    <location>
        <begin position="1"/>
        <end position="18"/>
    </location>
</feature>
<dbReference type="EC" id="3.1.1.-" evidence="3"/>
<evidence type="ECO:0000256" key="1">
    <source>
        <dbReference type="ARBA" id="ARBA00005964"/>
    </source>
</evidence>
<gene>
    <name evidence="5" type="ORF">D9613_006563</name>
</gene>
<dbReference type="InterPro" id="IPR019826">
    <property type="entry name" value="Carboxylesterase_B_AS"/>
</dbReference>
<dbReference type="GO" id="GO:0016787">
    <property type="term" value="F:hydrolase activity"/>
    <property type="evidence" value="ECO:0007669"/>
    <property type="project" value="UniProtKB-KW"/>
</dbReference>
<evidence type="ECO:0000259" key="4">
    <source>
        <dbReference type="Pfam" id="PF00135"/>
    </source>
</evidence>
<dbReference type="Proteomes" id="UP000521872">
    <property type="component" value="Unassembled WGS sequence"/>
</dbReference>
<feature type="chain" id="PRO_5034945925" description="Carboxylic ester hydrolase" evidence="3">
    <location>
        <begin position="19"/>
        <end position="526"/>
    </location>
</feature>
<proteinExistence type="inferred from homology"/>
<evidence type="ECO:0000313" key="5">
    <source>
        <dbReference type="EMBL" id="KAF4610954.1"/>
    </source>
</evidence>
<keyword evidence="3" id="KW-0732">Signal</keyword>
<evidence type="ECO:0000256" key="3">
    <source>
        <dbReference type="RuleBase" id="RU361235"/>
    </source>
</evidence>
<comment type="similarity">
    <text evidence="1 3">Belongs to the type-B carboxylesterase/lipase family.</text>
</comment>
<dbReference type="PROSITE" id="PS00122">
    <property type="entry name" value="CARBOXYLESTERASE_B_1"/>
    <property type="match status" value="1"/>
</dbReference>
<keyword evidence="6" id="KW-1185">Reference proteome</keyword>
<feature type="domain" description="Carboxylesterase type B" evidence="4">
    <location>
        <begin position="25"/>
        <end position="499"/>
    </location>
</feature>
<comment type="caution">
    <text evidence="5">The sequence shown here is derived from an EMBL/GenBank/DDBJ whole genome shotgun (WGS) entry which is preliminary data.</text>
</comment>
<sequence length="526" mass="58138">MRPLAFALISALLAPSHALFPNVPKVFLDLAVVYGRRDNGVDQYMGIKFADASRFKLPVPVTKYIGIINATSDGASCPQQKFSATPDVPLFPIPELISEDCLNLNVFVPQGTKRTAKLPVVVYINGGAFQTGSAEYYNATGVTRLLRSVKLGMPTIHVAMNYRVSAWGFLTGKEVEAEGAANFGLYDQRAAIQWVNKYISAFGGDPSRVTLNGESAGSISVTFQMLAFGGNYQNLFQGVFSQSGAILPSPTMEFPKGQALFDFLAAQTGCGNALNKLACLRTVPLSVLTDAVDKTPDIFSYSGGAVSWIPTIDGKFIPESPYQLVLDGKFAPVPLVTGVMDDEGTMFSLQQTNLTTDEDFRTWIRTYWFPDATAAELEPLWTAYPPNPADGSPFDTGDANQLYPQFKRVSAFQGDALFQAPRRYLTQNLPRQFKTWVYQSKRSKDTQFLGSFHGSDLFLGFLDDYLINFAYNGNPNVNGTVFWPQYTRDNQTMYTFRDGGDNYLAQDDYRKDSMANLTSIFMKYPL</sequence>
<dbReference type="Pfam" id="PF00135">
    <property type="entry name" value="COesterase"/>
    <property type="match status" value="1"/>
</dbReference>
<organism evidence="5 6">
    <name type="scientific">Agrocybe pediades</name>
    <dbReference type="NCBI Taxonomy" id="84607"/>
    <lineage>
        <taxon>Eukaryota</taxon>
        <taxon>Fungi</taxon>
        <taxon>Dikarya</taxon>
        <taxon>Basidiomycota</taxon>
        <taxon>Agaricomycotina</taxon>
        <taxon>Agaricomycetes</taxon>
        <taxon>Agaricomycetidae</taxon>
        <taxon>Agaricales</taxon>
        <taxon>Agaricineae</taxon>
        <taxon>Strophariaceae</taxon>
        <taxon>Agrocybe</taxon>
    </lineage>
</organism>
<protein>
    <recommendedName>
        <fullName evidence="3">Carboxylic ester hydrolase</fullName>
        <ecNumber evidence="3">3.1.1.-</ecNumber>
    </recommendedName>
</protein>
<dbReference type="PANTHER" id="PTHR11559">
    <property type="entry name" value="CARBOXYLESTERASE"/>
    <property type="match status" value="1"/>
</dbReference>
<keyword evidence="2 3" id="KW-0378">Hydrolase</keyword>
<evidence type="ECO:0000313" key="6">
    <source>
        <dbReference type="Proteomes" id="UP000521872"/>
    </source>
</evidence>
<reference evidence="5 6" key="1">
    <citation type="submission" date="2019-12" db="EMBL/GenBank/DDBJ databases">
        <authorList>
            <person name="Floudas D."/>
            <person name="Bentzer J."/>
            <person name="Ahren D."/>
            <person name="Johansson T."/>
            <person name="Persson P."/>
            <person name="Tunlid A."/>
        </authorList>
    </citation>
    <scope>NUCLEOTIDE SEQUENCE [LARGE SCALE GENOMIC DNA]</scope>
    <source>
        <strain evidence="5 6">CBS 102.39</strain>
    </source>
</reference>
<dbReference type="InterPro" id="IPR002018">
    <property type="entry name" value="CarbesteraseB"/>
</dbReference>
<accession>A0A8H4QH18</accession>
<evidence type="ECO:0000256" key="2">
    <source>
        <dbReference type="ARBA" id="ARBA00022801"/>
    </source>
</evidence>
<dbReference type="SUPFAM" id="SSF53474">
    <property type="entry name" value="alpha/beta-Hydrolases"/>
    <property type="match status" value="1"/>
</dbReference>
<dbReference type="InterPro" id="IPR029058">
    <property type="entry name" value="AB_hydrolase_fold"/>
</dbReference>
<name>A0A8H4QH18_9AGAR</name>